<dbReference type="SUPFAM" id="SSF50978">
    <property type="entry name" value="WD40 repeat-like"/>
    <property type="match status" value="1"/>
</dbReference>
<reference evidence="7" key="1">
    <citation type="submission" date="2022-11" db="UniProtKB">
        <authorList>
            <consortium name="WormBaseParasite"/>
        </authorList>
    </citation>
    <scope>IDENTIFICATION</scope>
</reference>
<dbReference type="SUPFAM" id="SSF101908">
    <property type="entry name" value="Putative isomerase YbhE"/>
    <property type="match status" value="1"/>
</dbReference>
<dbReference type="PANTHER" id="PTHR22746:SF10">
    <property type="entry name" value="GUANINE NUCLEOTIDE EXCHANGE FACTOR SUBUNIT RIC1"/>
    <property type="match status" value="1"/>
</dbReference>
<organism evidence="6 7">
    <name type="scientific">Plectus sambesii</name>
    <dbReference type="NCBI Taxonomy" id="2011161"/>
    <lineage>
        <taxon>Eukaryota</taxon>
        <taxon>Metazoa</taxon>
        <taxon>Ecdysozoa</taxon>
        <taxon>Nematoda</taxon>
        <taxon>Chromadorea</taxon>
        <taxon>Plectida</taxon>
        <taxon>Plectina</taxon>
        <taxon>Plectoidea</taxon>
        <taxon>Plectidae</taxon>
        <taxon>Plectus</taxon>
    </lineage>
</organism>
<dbReference type="GO" id="GO:0000139">
    <property type="term" value="C:Golgi membrane"/>
    <property type="evidence" value="ECO:0007669"/>
    <property type="project" value="TreeGrafter"/>
</dbReference>
<feature type="compositionally biased region" description="Polar residues" evidence="4">
    <location>
        <begin position="1141"/>
        <end position="1163"/>
    </location>
</feature>
<name>A0A914UTQ9_9BILA</name>
<evidence type="ECO:0000256" key="4">
    <source>
        <dbReference type="SAM" id="MobiDB-lite"/>
    </source>
</evidence>
<feature type="region of interest" description="Disordered" evidence="4">
    <location>
        <begin position="979"/>
        <end position="1022"/>
    </location>
</feature>
<evidence type="ECO:0000259" key="5">
    <source>
        <dbReference type="Pfam" id="PF07064"/>
    </source>
</evidence>
<feature type="region of interest" description="Disordered" evidence="4">
    <location>
        <begin position="1121"/>
        <end position="1163"/>
    </location>
</feature>
<feature type="region of interest" description="Disordered" evidence="4">
    <location>
        <begin position="930"/>
        <end position="958"/>
    </location>
</feature>
<dbReference type="Pfam" id="PF07064">
    <property type="entry name" value="RIC1"/>
    <property type="match status" value="1"/>
</dbReference>
<dbReference type="InterPro" id="IPR009771">
    <property type="entry name" value="RIC1_C"/>
</dbReference>
<dbReference type="GO" id="GO:0006886">
    <property type="term" value="P:intracellular protein transport"/>
    <property type="evidence" value="ECO:0007669"/>
    <property type="project" value="InterPro"/>
</dbReference>
<feature type="compositionally biased region" description="Polar residues" evidence="4">
    <location>
        <begin position="1121"/>
        <end position="1130"/>
    </location>
</feature>
<dbReference type="GO" id="GO:0005829">
    <property type="term" value="C:cytosol"/>
    <property type="evidence" value="ECO:0007669"/>
    <property type="project" value="TreeGrafter"/>
</dbReference>
<evidence type="ECO:0000256" key="1">
    <source>
        <dbReference type="ARBA" id="ARBA00004370"/>
    </source>
</evidence>
<feature type="domain" description="RIC1 C-terminal alpha solenoid region" evidence="5">
    <location>
        <begin position="773"/>
        <end position="933"/>
    </location>
</feature>
<dbReference type="InterPro" id="IPR040096">
    <property type="entry name" value="Ric1"/>
</dbReference>
<dbReference type="GO" id="GO:0042147">
    <property type="term" value="P:retrograde transport, endosome to Golgi"/>
    <property type="evidence" value="ECO:0007669"/>
    <property type="project" value="TreeGrafter"/>
</dbReference>
<evidence type="ECO:0000313" key="6">
    <source>
        <dbReference type="Proteomes" id="UP000887566"/>
    </source>
</evidence>
<dbReference type="Pfam" id="PF25440">
    <property type="entry name" value="Beta-prop_RIC1_2nd"/>
    <property type="match status" value="1"/>
</dbReference>
<protein>
    <recommendedName>
        <fullName evidence="3">Protein RIC1 homolog</fullName>
    </recommendedName>
</protein>
<sequence length="1418" mass="156954">MFLPVGSAVRLRLPGTSSSNVVAIVGNRDRTFFAVLTADSLLIFQANPQLLLCFIRRSDEDIEEKGDNIEVFWRHDTSGICVSTSKKCLLVYRVDVDKQQCFNLREPRDVQLRRTSQELFIKENRPKVTIVLAVVVRLSSLAVCVVALREELFVCLQDGWLHRIRWNGTVEDGFSVHVSRVPFSIDQLQSRADFVSAEGCHVLDAVYSPLIGGFSVVLSDGRAALLTSPNPKFHPSELLAVWAGNMTDASCTATNHKFRLITFGCRNGDVAAYHLDETTGALVQAYRVALRVKDSPELLASVGSVAQLQWFAQGTALAAVWSAKGDKKLPIAAVFTAFGAQMWCSLEAASQREVGQTETYTSVDWGPEGYHLWLGSDRGVSIFPFVRFIGMNSPAMEHIDHVVMMGSNQIYVSPSRKLEQAASAPHGAWNMIQVPHDYLAANWPLRYCAVDAGPKTVLVAGSRGLAHFNLASNKWRLFGNESQEREMYVTGGVCLWRGFAVAACYDVDKEKDDLRFYPLSRQLDNQYCTRWFAEAQILMMNLRGDYLVTFDLDTRIYVYHLTKSVNKDFEAVDVTRCAEIRTSDLVPHPACTVSVQLTSLNHDSAAATFCPGVDTILVNVAGRLIMLSPQRQSDSSSDDEPFQLNQPMLVASYVEQVWHDLGSPAVDATNNNKPHLTQALWIQSGSRGMKVWMPLFPGRRGSMLHQDSSRSFISKRIMLPFELSMHPLVVCSRDCLALGVESVPYVPSTLRHSTSTTSDPSYNLHRNSEVFLHHILRQLLKRNLGLYALEIAGTCRHLPYFGHVLELLLHQVLEEEATSSEPIPDPLLPRIVAFIQEFPEFLQTVAHCARKTELALWPSLFAVTNHPRELFEVCIRDGQLETAGSFLIVLQNMESSSASREHATILLEASLRDRKWTIARDITRFLKAIDPNDIDSPPRTPANPIKQPATAAKRTLVSPKSTDEADAFVFGSYGAHGAAPKPRIGSNANGTDQAGRKDSSSVMRGKLSKSASIDSGSHGKQDENPIHRYLNSILNSHAIDLLGDYSLRDLGSFAAHLDFHLVLWLSRERRRAARVDDFPSALMRLHTEFRWPYPLLSHTLVDQLSRRISQMNLAASVTATNSETASTIGSEPQPPPLTVITRRSSFDSGLPPSNSNGDKPNSLSFAEQDTRRLLMKQQADLRSPRVSEAHLMPLGEDNIGVESSEESHRSPSSPSWDADTISTTESDWEGLERLCGEAAARGPQRSEMELRFLQQIMVEAACLEWAMLVSLILRDLVGLARAINASSLAQAPEDTLDRLKEAVKKLDLWADQNCLGYKPLIIAVDRHLTTIRPSAAASPSITDDDRLTPRPTSATPPESRPHGGSSNSRYKGSKSENGGLLMGPFDMTPPAAGSPDGIHVDIVSPVTPNQDDRQCSLM</sequence>
<accession>A0A914UTQ9</accession>
<proteinExistence type="predicted"/>
<dbReference type="Proteomes" id="UP000887566">
    <property type="component" value="Unplaced"/>
</dbReference>
<keyword evidence="2" id="KW-0472">Membrane</keyword>
<feature type="region of interest" description="Disordered" evidence="4">
    <location>
        <begin position="1334"/>
        <end position="1418"/>
    </location>
</feature>
<evidence type="ECO:0000256" key="3">
    <source>
        <dbReference type="ARBA" id="ARBA00029879"/>
    </source>
</evidence>
<evidence type="ECO:0000256" key="2">
    <source>
        <dbReference type="ARBA" id="ARBA00023136"/>
    </source>
</evidence>
<dbReference type="PANTHER" id="PTHR22746">
    <property type="entry name" value="RAB6A-GEF COMPLEX PARTNER PROTEIN 1"/>
    <property type="match status" value="1"/>
</dbReference>
<keyword evidence="6" id="KW-1185">Reference proteome</keyword>
<dbReference type="GO" id="GO:0034066">
    <property type="term" value="C:Ric1-Rgp1 guanyl-nucleotide exchange factor complex"/>
    <property type="evidence" value="ECO:0007669"/>
    <property type="project" value="InterPro"/>
</dbReference>
<comment type="subcellular location">
    <subcellularLocation>
        <location evidence="1">Membrane</location>
    </subcellularLocation>
</comment>
<dbReference type="WBParaSite" id="PSAMB.scaffold1253size33821.g11911.t1">
    <property type="protein sequence ID" value="PSAMB.scaffold1253size33821.g11911.t1"/>
    <property type="gene ID" value="PSAMB.scaffold1253size33821.g11911"/>
</dbReference>
<feature type="region of interest" description="Disordered" evidence="4">
    <location>
        <begin position="1198"/>
        <end position="1221"/>
    </location>
</feature>
<dbReference type="InterPro" id="IPR036322">
    <property type="entry name" value="WD40_repeat_dom_sf"/>
</dbReference>
<evidence type="ECO:0000313" key="7">
    <source>
        <dbReference type="WBParaSite" id="PSAMB.scaffold1253size33821.g11911.t1"/>
    </source>
</evidence>